<dbReference type="RefSeq" id="XP_009843890.1">
    <property type="nucleotide sequence ID" value="XM_009845588.1"/>
</dbReference>
<dbReference type="VEuPathDB" id="FungiDB:H257_16964"/>
<protein>
    <submittedName>
        <fullName evidence="1">Uncharacterized protein</fullName>
    </submittedName>
</protein>
<dbReference type="GeneID" id="20818960"/>
<accession>W4FGM9</accession>
<proteinExistence type="predicted"/>
<dbReference type="AlphaFoldDB" id="W4FGM9"/>
<dbReference type="EMBL" id="KI913208">
    <property type="protein sequence ID" value="ETV66662.1"/>
    <property type="molecule type" value="Genomic_DNA"/>
</dbReference>
<gene>
    <name evidence="1" type="ORF">H257_16964</name>
</gene>
<sequence length="262" mass="28601">MSKLGLSSSCPYGTAYSSGKSGFTIGILQEANVRSNFTVQRQIQLGFYQLRQGNHNTYSKECPTSERSCSSAADGCDGGEASHDAQLLYDQSDEGTDYIAGDEEAQDEEAQDAQQSNDNHLNAVAMCGYLYLLPSLSSNFKNPTFDAKAAHVDVQGLTVNDIKPQCNGLTSLPPSILFVVEYDTYSTTHGLKCSNTSCVRYLVYNGVSCGFLRATHAVYFDIDLCHYIRSAWLEGPTSLRGTWRTLMAVHALLGYILTSSMV</sequence>
<reference evidence="1" key="1">
    <citation type="submission" date="2013-12" db="EMBL/GenBank/DDBJ databases">
        <title>The Genome Sequence of Aphanomyces astaci APO3.</title>
        <authorList>
            <consortium name="The Broad Institute Genomics Platform"/>
            <person name="Russ C."/>
            <person name="Tyler B."/>
            <person name="van West P."/>
            <person name="Dieguez-Uribeondo J."/>
            <person name="Young S.K."/>
            <person name="Zeng Q."/>
            <person name="Gargeya S."/>
            <person name="Fitzgerald M."/>
            <person name="Abouelleil A."/>
            <person name="Alvarado L."/>
            <person name="Chapman S.B."/>
            <person name="Gainer-Dewar J."/>
            <person name="Goldberg J."/>
            <person name="Griggs A."/>
            <person name="Gujja S."/>
            <person name="Hansen M."/>
            <person name="Howarth C."/>
            <person name="Imamovic A."/>
            <person name="Ireland A."/>
            <person name="Larimer J."/>
            <person name="McCowan C."/>
            <person name="Murphy C."/>
            <person name="Pearson M."/>
            <person name="Poon T.W."/>
            <person name="Priest M."/>
            <person name="Roberts A."/>
            <person name="Saif S."/>
            <person name="Shea T."/>
            <person name="Sykes S."/>
            <person name="Wortman J."/>
            <person name="Nusbaum C."/>
            <person name="Birren B."/>
        </authorList>
    </citation>
    <scope>NUCLEOTIDE SEQUENCE [LARGE SCALE GENOMIC DNA]</scope>
    <source>
        <strain evidence="1">APO3</strain>
    </source>
</reference>
<name>W4FGM9_APHAT</name>
<evidence type="ECO:0000313" key="1">
    <source>
        <dbReference type="EMBL" id="ETV66662.1"/>
    </source>
</evidence>
<organism evidence="1">
    <name type="scientific">Aphanomyces astaci</name>
    <name type="common">Crayfish plague agent</name>
    <dbReference type="NCBI Taxonomy" id="112090"/>
    <lineage>
        <taxon>Eukaryota</taxon>
        <taxon>Sar</taxon>
        <taxon>Stramenopiles</taxon>
        <taxon>Oomycota</taxon>
        <taxon>Saprolegniomycetes</taxon>
        <taxon>Saprolegniales</taxon>
        <taxon>Verrucalvaceae</taxon>
        <taxon>Aphanomyces</taxon>
    </lineage>
</organism>